<protein>
    <submittedName>
        <fullName evidence="1">Uncharacterized protein</fullName>
    </submittedName>
</protein>
<dbReference type="RefSeq" id="WP_305107756.1">
    <property type="nucleotide sequence ID" value="NZ_JAUTWS010000062.1"/>
</dbReference>
<organism evidence="1 2">
    <name type="scientific">Paracraurococcus lichenis</name>
    <dbReference type="NCBI Taxonomy" id="3064888"/>
    <lineage>
        <taxon>Bacteria</taxon>
        <taxon>Pseudomonadati</taxon>
        <taxon>Pseudomonadota</taxon>
        <taxon>Alphaproteobacteria</taxon>
        <taxon>Acetobacterales</taxon>
        <taxon>Roseomonadaceae</taxon>
        <taxon>Paracraurococcus</taxon>
    </lineage>
</organism>
<proteinExistence type="predicted"/>
<gene>
    <name evidence="1" type="ORF">Q7A36_31490</name>
</gene>
<evidence type="ECO:0000313" key="1">
    <source>
        <dbReference type="EMBL" id="MDO9712894.1"/>
    </source>
</evidence>
<keyword evidence="2" id="KW-1185">Reference proteome</keyword>
<name>A0ABT9E9P8_9PROT</name>
<accession>A0ABT9E9P8</accession>
<reference evidence="1 2" key="1">
    <citation type="submission" date="2023-08" db="EMBL/GenBank/DDBJ databases">
        <title>The draft genome sequence of Paracraurococcus sp. LOR1-02.</title>
        <authorList>
            <person name="Kingkaew E."/>
            <person name="Tanasupawat S."/>
        </authorList>
    </citation>
    <scope>NUCLEOTIDE SEQUENCE [LARGE SCALE GENOMIC DNA]</scope>
    <source>
        <strain evidence="1 2">LOR1-02</strain>
    </source>
</reference>
<sequence length="488" mass="52811">MSGHHASSAAAPRLTSLRAPVQRLCSPEPPPCPVCGTLECLCRPRWVAGQIVGEADLNRLDRYVTGKMRLHNRHLHGTGVVCGLVVHCHPCEGGLLSVSPGYALGPCGEDIVVCAPDTVPVCEMIQACRAQEVSALECRPYGNDRGCKELEEEWVLAIRYEEHAARTEPRLHASACPSCGCGGRSCSCGGKGGFSPAHPKGCGCGCGGAGGKVPPRSAPVECAPTITCEGYRYEVFRAPKPKGPRDPRAGTGSALYDRITDCVQNVWRAAEALRQATNGDDWSARVRACHALKAALVAHRNEHGTTRCEEISHLCSIDCMAENSAEADRQLLALTQAVLQDCLCEALLPPCPEPISETRIPLATFTVRGSPCRVLRVCNWTPLRALVPTFPNLLYWLSFFPQAAQIRDQLQQLCCGTPQLRQNDFVVRREAVRDSGQDPILGDLLRGNPPDVRAMLRGLNIVATPDDVTELREQVKALQAEVAALRNR</sequence>
<evidence type="ECO:0000313" key="2">
    <source>
        <dbReference type="Proteomes" id="UP001243009"/>
    </source>
</evidence>
<dbReference type="Proteomes" id="UP001243009">
    <property type="component" value="Unassembled WGS sequence"/>
</dbReference>
<comment type="caution">
    <text evidence="1">The sequence shown here is derived from an EMBL/GenBank/DDBJ whole genome shotgun (WGS) entry which is preliminary data.</text>
</comment>
<dbReference type="EMBL" id="JAUTWS010000062">
    <property type="protein sequence ID" value="MDO9712894.1"/>
    <property type="molecule type" value="Genomic_DNA"/>
</dbReference>